<dbReference type="AlphaFoldDB" id="A0A8K0WM94"/>
<gene>
    <name evidence="1" type="ORF">B0I35DRAFT_397995</name>
</gene>
<dbReference type="Proteomes" id="UP000813444">
    <property type="component" value="Unassembled WGS sequence"/>
</dbReference>
<comment type="caution">
    <text evidence="1">The sequence shown here is derived from an EMBL/GenBank/DDBJ whole genome shotgun (WGS) entry which is preliminary data.</text>
</comment>
<dbReference type="InterPro" id="IPR036291">
    <property type="entry name" value="NAD(P)-bd_dom_sf"/>
</dbReference>
<dbReference type="PANTHER" id="PTHR48079:SF6">
    <property type="entry name" value="NAD(P)-BINDING DOMAIN-CONTAINING PROTEIN-RELATED"/>
    <property type="match status" value="1"/>
</dbReference>
<dbReference type="SUPFAM" id="SSF51735">
    <property type="entry name" value="NAD(P)-binding Rossmann-fold domains"/>
    <property type="match status" value="1"/>
</dbReference>
<dbReference type="GO" id="GO:0005737">
    <property type="term" value="C:cytoplasm"/>
    <property type="evidence" value="ECO:0007669"/>
    <property type="project" value="TreeGrafter"/>
</dbReference>
<evidence type="ECO:0000313" key="1">
    <source>
        <dbReference type="EMBL" id="KAH7309839.1"/>
    </source>
</evidence>
<accession>A0A8K0WM94</accession>
<dbReference type="InterPro" id="IPR051783">
    <property type="entry name" value="NAD(P)-dependent_oxidoreduct"/>
</dbReference>
<reference evidence="1" key="1">
    <citation type="journal article" date="2021" name="Nat. Commun.">
        <title>Genetic determinants of endophytism in the Arabidopsis root mycobiome.</title>
        <authorList>
            <person name="Mesny F."/>
            <person name="Miyauchi S."/>
            <person name="Thiergart T."/>
            <person name="Pickel B."/>
            <person name="Atanasova L."/>
            <person name="Karlsson M."/>
            <person name="Huettel B."/>
            <person name="Barry K.W."/>
            <person name="Haridas S."/>
            <person name="Chen C."/>
            <person name="Bauer D."/>
            <person name="Andreopoulos W."/>
            <person name="Pangilinan J."/>
            <person name="LaButti K."/>
            <person name="Riley R."/>
            <person name="Lipzen A."/>
            <person name="Clum A."/>
            <person name="Drula E."/>
            <person name="Henrissat B."/>
            <person name="Kohler A."/>
            <person name="Grigoriev I.V."/>
            <person name="Martin F.M."/>
            <person name="Hacquard S."/>
        </authorList>
    </citation>
    <scope>NUCLEOTIDE SEQUENCE</scope>
    <source>
        <strain evidence="1">MPI-CAGE-CH-0235</strain>
    </source>
</reference>
<proteinExistence type="predicted"/>
<dbReference type="GO" id="GO:0004029">
    <property type="term" value="F:aldehyde dehydrogenase (NAD+) activity"/>
    <property type="evidence" value="ECO:0007669"/>
    <property type="project" value="TreeGrafter"/>
</dbReference>
<sequence length="353" mass="38436">MPALKVFVTGVTGYIGGDALAALHESFPEWQFSVLVRSEEKGAPVAKAYPGTKLVIGTLDDFDTIAAAAAEADIVLHTADSSDHAGSAKAIAKGLHDGHSTDKPGYWIHVSGTGILCWYDMDHKRYGQPPLPEQSYDDLDNVDRVLNLPDTAFHRDVDKIVLAEAAKNPAAVKVAVVCPPTIYGVGRGPVNQRSRQVPALVEATLKSGFGPKLYTGKTEWDNVHVKDLSSLFALLAKAAADPSLYGNEDQIWGPRAYFFAENGTHVWGEVAEWAAKEAAIKGYLPKYEARNITSEEAEEIAGFQALSWGLNSKGKALRARKYLDWKPLCKSLDKEMTHMVDFEAERLGLKKGN</sequence>
<dbReference type="OrthoDB" id="2130169at2759"/>
<dbReference type="Gene3D" id="3.40.50.720">
    <property type="entry name" value="NAD(P)-binding Rossmann-like Domain"/>
    <property type="match status" value="2"/>
</dbReference>
<evidence type="ECO:0008006" key="3">
    <source>
        <dbReference type="Google" id="ProtNLM"/>
    </source>
</evidence>
<organism evidence="1 2">
    <name type="scientific">Stachybotrys elegans</name>
    <dbReference type="NCBI Taxonomy" id="80388"/>
    <lineage>
        <taxon>Eukaryota</taxon>
        <taxon>Fungi</taxon>
        <taxon>Dikarya</taxon>
        <taxon>Ascomycota</taxon>
        <taxon>Pezizomycotina</taxon>
        <taxon>Sordariomycetes</taxon>
        <taxon>Hypocreomycetidae</taxon>
        <taxon>Hypocreales</taxon>
        <taxon>Stachybotryaceae</taxon>
        <taxon>Stachybotrys</taxon>
    </lineage>
</organism>
<dbReference type="PANTHER" id="PTHR48079">
    <property type="entry name" value="PROTEIN YEEZ"/>
    <property type="match status" value="1"/>
</dbReference>
<name>A0A8K0WM94_9HYPO</name>
<evidence type="ECO:0000313" key="2">
    <source>
        <dbReference type="Proteomes" id="UP000813444"/>
    </source>
</evidence>
<dbReference type="EMBL" id="JAGPNK010000013">
    <property type="protein sequence ID" value="KAH7309839.1"/>
    <property type="molecule type" value="Genomic_DNA"/>
</dbReference>
<protein>
    <recommendedName>
        <fullName evidence="3">NAD(P)-binding domain-containing protein</fullName>
    </recommendedName>
</protein>
<keyword evidence="2" id="KW-1185">Reference proteome</keyword>